<name>A0A5Q0LZL9_VARPD</name>
<dbReference type="SMART" id="SM01351">
    <property type="entry name" value="Aspzincin_M35"/>
    <property type="match status" value="1"/>
</dbReference>
<dbReference type="CDD" id="cd14744">
    <property type="entry name" value="PAAR_CT_2"/>
    <property type="match status" value="1"/>
</dbReference>
<dbReference type="CDD" id="cd11007">
    <property type="entry name" value="M35_like_1"/>
    <property type="match status" value="1"/>
</dbReference>
<dbReference type="AlphaFoldDB" id="A0A5Q0LZL9"/>
<dbReference type="InterPro" id="IPR034108">
    <property type="entry name" value="Pept_M35-like_proteobacteria"/>
</dbReference>
<evidence type="ECO:0000259" key="1">
    <source>
        <dbReference type="SMART" id="SM01351"/>
    </source>
</evidence>
<evidence type="ECO:0000313" key="3">
    <source>
        <dbReference type="Proteomes" id="UP000326780"/>
    </source>
</evidence>
<dbReference type="InterPro" id="IPR029463">
    <property type="entry name" value="Lys_MEP"/>
</dbReference>
<dbReference type="Proteomes" id="UP000326780">
    <property type="component" value="Chromosome"/>
</dbReference>
<dbReference type="InterPro" id="IPR024079">
    <property type="entry name" value="MetalloPept_cat_dom_sf"/>
</dbReference>
<accession>A0A5Q0LZL9</accession>
<dbReference type="GO" id="GO:0004222">
    <property type="term" value="F:metalloendopeptidase activity"/>
    <property type="evidence" value="ECO:0007669"/>
    <property type="project" value="InterPro"/>
</dbReference>
<organism evidence="2 3">
    <name type="scientific">Variovorax paradoxus</name>
    <dbReference type="NCBI Taxonomy" id="34073"/>
    <lineage>
        <taxon>Bacteria</taxon>
        <taxon>Pseudomonadati</taxon>
        <taxon>Pseudomonadota</taxon>
        <taxon>Betaproteobacteria</taxon>
        <taxon>Burkholderiales</taxon>
        <taxon>Comamonadaceae</taxon>
        <taxon>Variovorax</taxon>
    </lineage>
</organism>
<proteinExistence type="predicted"/>
<feature type="domain" description="Lysine-specific metallo-endopeptidase" evidence="1">
    <location>
        <begin position="176"/>
        <end position="336"/>
    </location>
</feature>
<dbReference type="SUPFAM" id="SSF55486">
    <property type="entry name" value="Metalloproteases ('zincins'), catalytic domain"/>
    <property type="match status" value="1"/>
</dbReference>
<dbReference type="Pfam" id="PF14521">
    <property type="entry name" value="Aspzincin_M35"/>
    <property type="match status" value="1"/>
</dbReference>
<dbReference type="EMBL" id="CP045644">
    <property type="protein sequence ID" value="QFZ81692.1"/>
    <property type="molecule type" value="Genomic_DNA"/>
</dbReference>
<dbReference type="Gene3D" id="3.40.390.10">
    <property type="entry name" value="Collagenase (Catalytic Domain)"/>
    <property type="match status" value="1"/>
</dbReference>
<sequence>MMRRILVVGDPPAAGGRVLPYDGPMFDLYGHRVALIGGRAYCEGCNSVGIIAKAGGPRRPQFITEAALEGDVVICHCPVPQPLLSVLQQSATYEDMDTRAASAVSSAATSIPLAATTSSGFEMAAFKKVVDDAVTHPPEAEQTENICPNMTNKQFATATLKLRDLAVSYITKQRLPELERWDKEAQARVATWFGIADQGTREHLQKGLAACVRVLQGLGAKNFVRFTAGGKLLTCVLDNGVGTVAAVCKPDVATHTIAIALPFCEFTYDHRVVFGTDKVFDGDSRLLTLIHEVTHFDDTFSSNDTWYGTINSRDHVNKENSAALRVNADSIAAYVLGVDANASK</sequence>
<protein>
    <recommendedName>
        <fullName evidence="1">Lysine-specific metallo-endopeptidase domain-containing protein</fullName>
    </recommendedName>
</protein>
<reference evidence="2 3" key="1">
    <citation type="submission" date="2019-10" db="EMBL/GenBank/DDBJ databases">
        <title>Complete genome sequence of Variovorax paradoxus 5C-2.</title>
        <authorList>
            <person name="Gogoleva N.E."/>
            <person name="Balkin A.S."/>
        </authorList>
    </citation>
    <scope>NUCLEOTIDE SEQUENCE [LARGE SCALE GENOMIC DNA]</scope>
    <source>
        <strain evidence="2 3">5C-2</strain>
    </source>
</reference>
<gene>
    <name evidence="2" type="ORF">GFK26_02310</name>
</gene>
<evidence type="ECO:0000313" key="2">
    <source>
        <dbReference type="EMBL" id="QFZ81692.1"/>
    </source>
</evidence>
<dbReference type="RefSeq" id="WP_153280670.1">
    <property type="nucleotide sequence ID" value="NZ_CP045644.1"/>
</dbReference>